<reference evidence="5" key="1">
    <citation type="journal article" date="2016" name="Sci. Rep.">
        <title>Molecular characterization of firefly nuptial gifts: a multi-omics approach sheds light on postcopulatory sexual selection.</title>
        <authorList>
            <person name="Al-Wathiqui N."/>
            <person name="Fallon T.R."/>
            <person name="South A."/>
            <person name="Weng J.K."/>
            <person name="Lewis S.M."/>
        </authorList>
    </citation>
    <scope>NUCLEOTIDE SEQUENCE</scope>
</reference>
<proteinExistence type="predicted"/>
<sequence>MILNAYVKCVQNVTSGEISESEIQSSIILVLCKLKTNMSFVCLAVLFSMNISTCKRNFYKYVSYLSASIKPAIYWPSKEEIRKNLPLCFKDFKDTSIILDATEIKVQKLNCLKCRILSYSHYKCCHTMKFLIGITPSGLISYVSKAYGGRSSDRAIFCNENIITKLDLHDAIMVDKGILIEKECEENCIKLIRPPFLRKNIQFSKEQALTTANIARA</sequence>
<dbReference type="Pfam" id="PF13613">
    <property type="entry name" value="HTH_Tnp_4"/>
    <property type="match status" value="1"/>
</dbReference>
<dbReference type="InterPro" id="IPR027806">
    <property type="entry name" value="HARBI1_dom"/>
</dbReference>
<feature type="domain" description="DDE Tnp4" evidence="3">
    <location>
        <begin position="99"/>
        <end position="216"/>
    </location>
</feature>
<dbReference type="GO" id="GO:0046872">
    <property type="term" value="F:metal ion binding"/>
    <property type="evidence" value="ECO:0007669"/>
    <property type="project" value="UniProtKB-KW"/>
</dbReference>
<evidence type="ECO:0000259" key="4">
    <source>
        <dbReference type="Pfam" id="PF13613"/>
    </source>
</evidence>
<keyword evidence="2" id="KW-0479">Metal-binding</keyword>
<organism evidence="5">
    <name type="scientific">Photinus pyralis</name>
    <name type="common">Common eastern firefly</name>
    <name type="synonym">Lampyris pyralis</name>
    <dbReference type="NCBI Taxonomy" id="7054"/>
    <lineage>
        <taxon>Eukaryota</taxon>
        <taxon>Metazoa</taxon>
        <taxon>Ecdysozoa</taxon>
        <taxon>Arthropoda</taxon>
        <taxon>Hexapoda</taxon>
        <taxon>Insecta</taxon>
        <taxon>Pterygota</taxon>
        <taxon>Neoptera</taxon>
        <taxon>Endopterygota</taxon>
        <taxon>Coleoptera</taxon>
        <taxon>Polyphaga</taxon>
        <taxon>Elateriformia</taxon>
        <taxon>Elateroidea</taxon>
        <taxon>Lampyridae</taxon>
        <taxon>Lampyrinae</taxon>
        <taxon>Photinus</taxon>
    </lineage>
</organism>
<evidence type="ECO:0000259" key="3">
    <source>
        <dbReference type="Pfam" id="PF13359"/>
    </source>
</evidence>
<dbReference type="PANTHER" id="PTHR23080">
    <property type="entry name" value="THAP DOMAIN PROTEIN"/>
    <property type="match status" value="1"/>
</dbReference>
<feature type="domain" description="Transposase Helix-turn-helix" evidence="4">
    <location>
        <begin position="26"/>
        <end position="70"/>
    </location>
</feature>
<dbReference type="PANTHER" id="PTHR23080:SF141">
    <property type="entry name" value="TRANSPOSASE HELIX-TURN-HELIX DOMAIN-CONTAINING PROTEIN"/>
    <property type="match status" value="1"/>
</dbReference>
<accession>A0A1Y1KFU2</accession>
<dbReference type="AlphaFoldDB" id="A0A1Y1KFU2"/>
<dbReference type="EMBL" id="GEZM01088230">
    <property type="protein sequence ID" value="JAV58286.1"/>
    <property type="molecule type" value="Transcribed_RNA"/>
</dbReference>
<comment type="cofactor">
    <cofactor evidence="1">
        <name>a divalent metal cation</name>
        <dbReference type="ChEBI" id="CHEBI:60240"/>
    </cofactor>
</comment>
<dbReference type="InterPro" id="IPR027805">
    <property type="entry name" value="Transposase_HTH_dom"/>
</dbReference>
<protein>
    <recommendedName>
        <fullName evidence="6">DDE Tnp4 domain-containing protein</fullName>
    </recommendedName>
</protein>
<evidence type="ECO:0000313" key="5">
    <source>
        <dbReference type="EMBL" id="JAV58286.1"/>
    </source>
</evidence>
<name>A0A1Y1KFU2_PHOPY</name>
<evidence type="ECO:0000256" key="1">
    <source>
        <dbReference type="ARBA" id="ARBA00001968"/>
    </source>
</evidence>
<evidence type="ECO:0008006" key="6">
    <source>
        <dbReference type="Google" id="ProtNLM"/>
    </source>
</evidence>
<evidence type="ECO:0000256" key="2">
    <source>
        <dbReference type="ARBA" id="ARBA00022723"/>
    </source>
</evidence>
<dbReference type="Pfam" id="PF13359">
    <property type="entry name" value="DDE_Tnp_4"/>
    <property type="match status" value="1"/>
</dbReference>